<dbReference type="Pfam" id="PF08281">
    <property type="entry name" value="Sigma70_r4_2"/>
    <property type="match status" value="1"/>
</dbReference>
<dbReference type="InterPro" id="IPR014284">
    <property type="entry name" value="RNA_pol_sigma-70_dom"/>
</dbReference>
<dbReference type="NCBIfam" id="TIGR02985">
    <property type="entry name" value="Sig70_bacteroi1"/>
    <property type="match status" value="1"/>
</dbReference>
<evidence type="ECO:0000256" key="3">
    <source>
        <dbReference type="ARBA" id="ARBA00023082"/>
    </source>
</evidence>
<keyword evidence="8" id="KW-1185">Reference proteome</keyword>
<keyword evidence="2" id="KW-0805">Transcription regulation</keyword>
<dbReference type="InterPro" id="IPR000792">
    <property type="entry name" value="Tscrpt_reg_LuxR_C"/>
</dbReference>
<feature type="domain" description="RNA polymerase sigma factor 70 region 4 type 2" evidence="6">
    <location>
        <begin position="122"/>
        <end position="174"/>
    </location>
</feature>
<dbReference type="GO" id="GO:0006352">
    <property type="term" value="P:DNA-templated transcription initiation"/>
    <property type="evidence" value="ECO:0007669"/>
    <property type="project" value="InterPro"/>
</dbReference>
<dbReference type="InterPro" id="IPR013325">
    <property type="entry name" value="RNA_pol_sigma_r2"/>
</dbReference>
<feature type="domain" description="RNA polymerase sigma-70 region 2" evidence="5">
    <location>
        <begin position="25"/>
        <end position="89"/>
    </location>
</feature>
<keyword evidence="3" id="KW-0731">Sigma factor</keyword>
<dbReference type="Gene3D" id="1.10.10.10">
    <property type="entry name" value="Winged helix-like DNA-binding domain superfamily/Winged helix DNA-binding domain"/>
    <property type="match status" value="1"/>
</dbReference>
<dbReference type="GO" id="GO:0016987">
    <property type="term" value="F:sigma factor activity"/>
    <property type="evidence" value="ECO:0007669"/>
    <property type="project" value="UniProtKB-KW"/>
</dbReference>
<dbReference type="PRINTS" id="PR00038">
    <property type="entry name" value="HTHLUXR"/>
</dbReference>
<evidence type="ECO:0000313" key="7">
    <source>
        <dbReference type="EMBL" id="TFD97917.1"/>
    </source>
</evidence>
<comment type="similarity">
    <text evidence="1">Belongs to the sigma-70 factor family. ECF subfamily.</text>
</comment>
<accession>A0A4Y8L6J0</accession>
<protein>
    <submittedName>
        <fullName evidence="7">RNA polymerase sigma-70 factor</fullName>
    </submittedName>
</protein>
<evidence type="ECO:0000256" key="1">
    <source>
        <dbReference type="ARBA" id="ARBA00010641"/>
    </source>
</evidence>
<dbReference type="Pfam" id="PF04542">
    <property type="entry name" value="Sigma70_r2"/>
    <property type="match status" value="1"/>
</dbReference>
<dbReference type="NCBIfam" id="TIGR02937">
    <property type="entry name" value="sigma70-ECF"/>
    <property type="match status" value="1"/>
</dbReference>
<dbReference type="EMBL" id="SOML01000002">
    <property type="protein sequence ID" value="TFD97917.1"/>
    <property type="molecule type" value="Genomic_DNA"/>
</dbReference>
<evidence type="ECO:0000256" key="2">
    <source>
        <dbReference type="ARBA" id="ARBA00023015"/>
    </source>
</evidence>
<organism evidence="7 8">
    <name type="scientific">Dysgonomonas capnocytophagoides</name>
    <dbReference type="NCBI Taxonomy" id="45254"/>
    <lineage>
        <taxon>Bacteria</taxon>
        <taxon>Pseudomonadati</taxon>
        <taxon>Bacteroidota</taxon>
        <taxon>Bacteroidia</taxon>
        <taxon>Bacteroidales</taxon>
        <taxon>Dysgonomonadaceae</taxon>
        <taxon>Dysgonomonas</taxon>
    </lineage>
</organism>
<dbReference type="InterPro" id="IPR036388">
    <property type="entry name" value="WH-like_DNA-bd_sf"/>
</dbReference>
<dbReference type="PANTHER" id="PTHR43133">
    <property type="entry name" value="RNA POLYMERASE ECF-TYPE SIGMA FACTO"/>
    <property type="match status" value="1"/>
</dbReference>
<dbReference type="InterPro" id="IPR014327">
    <property type="entry name" value="RNA_pol_sigma70_bacteroid"/>
</dbReference>
<dbReference type="SUPFAM" id="SSF88659">
    <property type="entry name" value="Sigma3 and sigma4 domains of RNA polymerase sigma factors"/>
    <property type="match status" value="1"/>
</dbReference>
<evidence type="ECO:0000259" key="6">
    <source>
        <dbReference type="Pfam" id="PF08281"/>
    </source>
</evidence>
<gene>
    <name evidence="7" type="ORF">E2605_04680</name>
</gene>
<dbReference type="InterPro" id="IPR007627">
    <property type="entry name" value="RNA_pol_sigma70_r2"/>
</dbReference>
<dbReference type="InterPro" id="IPR013249">
    <property type="entry name" value="RNA_pol_sigma70_r4_t2"/>
</dbReference>
<evidence type="ECO:0000256" key="4">
    <source>
        <dbReference type="ARBA" id="ARBA00023163"/>
    </source>
</evidence>
<name>A0A4Y8L6J0_9BACT</name>
<comment type="caution">
    <text evidence="7">The sequence shown here is derived from an EMBL/GenBank/DDBJ whole genome shotgun (WGS) entry which is preliminary data.</text>
</comment>
<proteinExistence type="inferred from homology"/>
<dbReference type="OrthoDB" id="9782991at2"/>
<dbReference type="InterPro" id="IPR013324">
    <property type="entry name" value="RNA_pol_sigma_r3/r4-like"/>
</dbReference>
<dbReference type="Gene3D" id="1.10.1740.10">
    <property type="match status" value="1"/>
</dbReference>
<dbReference type="PANTHER" id="PTHR43133:SF46">
    <property type="entry name" value="RNA POLYMERASE SIGMA-70 FACTOR ECF SUBFAMILY"/>
    <property type="match status" value="1"/>
</dbReference>
<dbReference type="GO" id="GO:0003677">
    <property type="term" value="F:DNA binding"/>
    <property type="evidence" value="ECO:0007669"/>
    <property type="project" value="InterPro"/>
</dbReference>
<keyword evidence="4" id="KW-0804">Transcription</keyword>
<dbReference type="InterPro" id="IPR039425">
    <property type="entry name" value="RNA_pol_sigma-70-like"/>
</dbReference>
<dbReference type="Proteomes" id="UP000297861">
    <property type="component" value="Unassembled WGS sequence"/>
</dbReference>
<dbReference type="AlphaFoldDB" id="A0A4Y8L6J0"/>
<sequence>MSDKTTLAFNVNKMDNSFIEFEAVYNLYWKKLYSICYKSIEDPDIAKDLVQDIFISLWERQEELIINDSLERYLVKAAKFKVFEYIRNKVGHETKLETLSYYQTLEQTTSSQELVEYKELQERINSAISLLPDHCKNVFLQSRIEGLKNKEIAQALQVTERTVEYHITKALAHLRIRLKEYAHLFLF</sequence>
<evidence type="ECO:0000259" key="5">
    <source>
        <dbReference type="Pfam" id="PF04542"/>
    </source>
</evidence>
<reference evidence="7 8" key="1">
    <citation type="submission" date="2019-03" db="EMBL/GenBank/DDBJ databases">
        <title>San Antonio Military Medical Center submission to MRSN (WRAIR), pending publication.</title>
        <authorList>
            <person name="Blyth D.M."/>
            <person name="Mccarthy S.L."/>
            <person name="Schall S.E."/>
            <person name="Stam J.A."/>
            <person name="Ong A.C."/>
            <person name="Mcgann P.T."/>
        </authorList>
    </citation>
    <scope>NUCLEOTIDE SEQUENCE [LARGE SCALE GENOMIC DNA]</scope>
    <source>
        <strain evidence="7 8">MRSN571793</strain>
    </source>
</reference>
<evidence type="ECO:0000313" key="8">
    <source>
        <dbReference type="Proteomes" id="UP000297861"/>
    </source>
</evidence>
<dbReference type="STRING" id="1121485.GCA_000426485_02672"/>
<dbReference type="RefSeq" id="WP_134435670.1">
    <property type="nucleotide sequence ID" value="NZ_SOML01000002.1"/>
</dbReference>
<dbReference type="SUPFAM" id="SSF88946">
    <property type="entry name" value="Sigma2 domain of RNA polymerase sigma factors"/>
    <property type="match status" value="1"/>
</dbReference>